<name>A0ACC2VEQ4_9TREE</name>
<dbReference type="Proteomes" id="UP001241377">
    <property type="component" value="Unassembled WGS sequence"/>
</dbReference>
<accession>A0ACC2VEQ4</accession>
<dbReference type="EMBL" id="JASBWR010000088">
    <property type="protein sequence ID" value="KAJ9097091.1"/>
    <property type="molecule type" value="Genomic_DNA"/>
</dbReference>
<proteinExistence type="predicted"/>
<evidence type="ECO:0000313" key="1">
    <source>
        <dbReference type="EMBL" id="KAJ9097091.1"/>
    </source>
</evidence>
<organism evidence="1 2">
    <name type="scientific">Naganishia cerealis</name>
    <dbReference type="NCBI Taxonomy" id="610337"/>
    <lineage>
        <taxon>Eukaryota</taxon>
        <taxon>Fungi</taxon>
        <taxon>Dikarya</taxon>
        <taxon>Basidiomycota</taxon>
        <taxon>Agaricomycotina</taxon>
        <taxon>Tremellomycetes</taxon>
        <taxon>Filobasidiales</taxon>
        <taxon>Filobasidiaceae</taxon>
        <taxon>Naganishia</taxon>
    </lineage>
</organism>
<protein>
    <submittedName>
        <fullName evidence="1">Uncharacterized protein</fullName>
    </submittedName>
</protein>
<gene>
    <name evidence="1" type="ORF">QFC19_006865</name>
</gene>
<sequence>MSDKNDDIEAVLTSPSADYGSTTDEPSSFKPSKWDKLFNFDSSNKHDKILALKIDFFILTYICVSYFIKNLSQMNIRNAYVSGLKEDLNFQGNQYNYLQTWWLVGYILGVIPAQVALCKVRASILLPLLEIAWSVVTIGICKVESVHTLYGLRFLVGFFEAAAYPAFITLLGNWYTTSLGFKVTLIQISSSGAQMFLGYLQAALFANMNHKAGLAAWRWLFVFDGIIGIPVAIYGFLAVPDTPDDSRAFWLNPQEKAKCVERMKSVKRASYKNLNLETIKNIVFLWPLYLFTAVVVFHEISINLSTFLNLWLKSIPRYSHNVRLLNIIPTASYALQIVVMIIFSISSDLTGKRLPFTLGYAFFGFLGSLILLICEKLTVKNTKAEFAGWFILSAEMGFVTLVLTWLNEVISESAEQRTIVIGVTQAVGFAFQAWVALLIYPASEAPHYKNGYQCAMAFFAVEAFLCVCIWYVLKLDKKGKLKHLQIKTQCDN</sequence>
<keyword evidence="2" id="KW-1185">Reference proteome</keyword>
<reference evidence="1" key="1">
    <citation type="submission" date="2023-04" db="EMBL/GenBank/DDBJ databases">
        <title>Draft Genome sequencing of Naganishia species isolated from polar environments using Oxford Nanopore Technology.</title>
        <authorList>
            <person name="Leo P."/>
            <person name="Venkateswaran K."/>
        </authorList>
    </citation>
    <scope>NUCLEOTIDE SEQUENCE</scope>
    <source>
        <strain evidence="1">MNA-CCFEE 5261</strain>
    </source>
</reference>
<evidence type="ECO:0000313" key="2">
    <source>
        <dbReference type="Proteomes" id="UP001241377"/>
    </source>
</evidence>
<comment type="caution">
    <text evidence="1">The sequence shown here is derived from an EMBL/GenBank/DDBJ whole genome shotgun (WGS) entry which is preliminary data.</text>
</comment>